<dbReference type="GO" id="GO:0031491">
    <property type="term" value="F:nucleosome binding"/>
    <property type="evidence" value="ECO:0007669"/>
    <property type="project" value="TreeGrafter"/>
</dbReference>
<evidence type="ECO:0000256" key="8">
    <source>
        <dbReference type="PIRNR" id="PIRNR036947"/>
    </source>
</evidence>
<dbReference type="GO" id="GO:0003677">
    <property type="term" value="F:DNA binding"/>
    <property type="evidence" value="ECO:0007669"/>
    <property type="project" value="InterPro"/>
</dbReference>
<feature type="region of interest" description="Disordered" evidence="9">
    <location>
        <begin position="637"/>
        <end position="658"/>
    </location>
</feature>
<dbReference type="Gene3D" id="1.10.10.2740">
    <property type="entry name" value="Spt6, Death-like domain"/>
    <property type="match status" value="1"/>
</dbReference>
<organism evidence="11 12">
    <name type="scientific">Dispira parvispora</name>
    <dbReference type="NCBI Taxonomy" id="1520584"/>
    <lineage>
        <taxon>Eukaryota</taxon>
        <taxon>Fungi</taxon>
        <taxon>Fungi incertae sedis</taxon>
        <taxon>Zoopagomycota</taxon>
        <taxon>Kickxellomycotina</taxon>
        <taxon>Dimargaritomycetes</taxon>
        <taxon>Dimargaritales</taxon>
        <taxon>Dimargaritaceae</taxon>
        <taxon>Dispira</taxon>
    </lineage>
</organism>
<evidence type="ECO:0000259" key="10">
    <source>
        <dbReference type="PROSITE" id="PS50126"/>
    </source>
</evidence>
<dbReference type="EMBL" id="JANBPY010000007">
    <property type="protein sequence ID" value="KAJ1970064.1"/>
    <property type="molecule type" value="Genomic_DNA"/>
</dbReference>
<dbReference type="SUPFAM" id="SSF158832">
    <property type="entry name" value="Tex N-terminal region-like"/>
    <property type="match status" value="1"/>
</dbReference>
<dbReference type="PROSITE" id="PS50126">
    <property type="entry name" value="S1"/>
    <property type="match status" value="1"/>
</dbReference>
<dbReference type="Pfam" id="PF14633">
    <property type="entry name" value="SH2_2"/>
    <property type="match status" value="1"/>
</dbReference>
<evidence type="ECO:0000256" key="2">
    <source>
        <dbReference type="ARBA" id="ARBA00004286"/>
    </source>
</evidence>
<dbReference type="Pfam" id="PF21710">
    <property type="entry name" value="Spt6_S1"/>
    <property type="match status" value="1"/>
</dbReference>
<dbReference type="PANTHER" id="PTHR10145">
    <property type="entry name" value="TRANSCRIPTION ELONGATION FACTOR SPT6"/>
    <property type="match status" value="1"/>
</dbReference>
<feature type="compositionally biased region" description="Acidic residues" evidence="9">
    <location>
        <begin position="181"/>
        <end position="193"/>
    </location>
</feature>
<feature type="compositionally biased region" description="Low complexity" evidence="9">
    <location>
        <begin position="1615"/>
        <end position="1635"/>
    </location>
</feature>
<evidence type="ECO:0000313" key="11">
    <source>
        <dbReference type="EMBL" id="KAJ1970064.1"/>
    </source>
</evidence>
<keyword evidence="4" id="KW-0158">Chromosome</keyword>
<dbReference type="InterPro" id="IPR035019">
    <property type="entry name" value="Spt6_SH2_N"/>
</dbReference>
<feature type="compositionally biased region" description="Polar residues" evidence="9">
    <location>
        <begin position="27"/>
        <end position="37"/>
    </location>
</feature>
<dbReference type="Pfam" id="PF14639">
    <property type="entry name" value="YqgF"/>
    <property type="match status" value="1"/>
</dbReference>
<comment type="similarity">
    <text evidence="3 8">Belongs to the SPT6 family.</text>
</comment>
<dbReference type="Gene3D" id="1.10.3500.10">
    <property type="entry name" value="Tex N-terminal region-like"/>
    <property type="match status" value="1"/>
</dbReference>
<gene>
    <name evidence="11" type="primary">SPT6</name>
    <name evidence="11" type="ORF">IWQ62_000224</name>
</gene>
<accession>A0A9W8EAE5</accession>
<evidence type="ECO:0000256" key="6">
    <source>
        <dbReference type="ARBA" id="ARBA00023163"/>
    </source>
</evidence>
<keyword evidence="5" id="KW-0727">SH2 domain</keyword>
<dbReference type="InterPro" id="IPR028083">
    <property type="entry name" value="Spt6_acidic_N_dom"/>
</dbReference>
<dbReference type="InterPro" id="IPR012337">
    <property type="entry name" value="RNaseH-like_sf"/>
</dbReference>
<dbReference type="Gene3D" id="1.10.150.850">
    <property type="entry name" value="Spt6, helix-hairpin-helix domain"/>
    <property type="match status" value="1"/>
</dbReference>
<dbReference type="InterPro" id="IPR035018">
    <property type="entry name" value="Spt6_SH2_C"/>
</dbReference>
<dbReference type="GO" id="GO:0140673">
    <property type="term" value="P:transcription elongation-coupled chromatin remodeling"/>
    <property type="evidence" value="ECO:0007669"/>
    <property type="project" value="InterPro"/>
</dbReference>
<evidence type="ECO:0000256" key="5">
    <source>
        <dbReference type="ARBA" id="ARBA00022999"/>
    </source>
</evidence>
<dbReference type="GO" id="GO:0042393">
    <property type="term" value="F:histone binding"/>
    <property type="evidence" value="ECO:0007669"/>
    <property type="project" value="TreeGrafter"/>
</dbReference>
<evidence type="ECO:0000256" key="4">
    <source>
        <dbReference type="ARBA" id="ARBA00022454"/>
    </source>
</evidence>
<keyword evidence="6 8" id="KW-0804">Transcription</keyword>
<feature type="region of interest" description="Disordered" evidence="9">
    <location>
        <begin position="1576"/>
        <end position="1651"/>
    </location>
</feature>
<sequence>MLTDDENENFQRPTSRPVAGKRPASYHRTQPTQLSSDLESDGDRSSVEPPGRTGSRSVSGKRLPSKRTTQDGESSGTDVQSEVEDSEEEDDDDEEAMLEMHTSGFIVDDDEEENEDRHHRRRHRHKRRQHRRRGSHIEEGADLSEAEGLGSNDNLPSEAEENMLSDDNRRRKKKRRKAYDPDDDLLDEEDLALVEENMGISLQRPAENRPRRLKRGRDQVKESRRVPTDRDDLSHMFDDEIHHREAAAEDYEDEELSYARRPDSRMGRARGYHEPVHDDLDDFIADEDEEDELGRGPIHEDEELAASDEEAHQRSRGGRPRDYRGREDMEAYSTQTRGGVPGMSQMFPDVPGLDADAWQDLYDVFGDGTDYDYAMRVEPERDVYQARAVSDEDEAESPELRLKDVFEPAELERKMMTDKDNEIRARDIPERFQVRFASLRSPPVDEDNSDDFPASACFSRPLTDTEVEEETEWAMQYFVTCPDPALLEEYTAAVYNVCRFIGRDFMEVPFISTHRRDYLMYSNKVTLPEPDPWDNASSGPLPDPRVILKDKDLWTLFDVDIKFRSFNERKWDVRNLIGKLRQHMASDLEGANPLDTERYPLEQVKQLLQRAHVVDEVHDLLDYVQLLYGPQLANLKRQASNNGDSESQTGTEMKRPSKNAIYEQCRKSTVSRFAAQVSVSPHQFAINFSDGEPRTLPQNPPESVQELAEKFIAPDFASVNLVIRSAQMMLAQEIGLHPRVRYRIRRLCRRMAVVSVEPTARGRSSIDNHHDYYPFKYLHRKPVEAFSESGQFLSILEGEKSGLLRVTIELDDDGRTLSSMEDSYTSDQFSEHAQNWDSFRREVIKLADQSYFKPLVNRYTREWLRSEAEEYVSQALQRTLEVKLNVKPCVPHRLAPDQSPRVLTLTMDDEAAANEARIKWVALDSRGQLVDQGSLAELRTVEGMDELVEILEKRKPDVVGVSGTTPQVKRLIDEVTAVAGDYQSRGNDEVATEWVDDEVARVYRNLPEAVEEFPNITSGHRYCVALGRHLQGPVYSYASLGNKISALRLHPQQALVSEEMAQRYVERAFVNVVNRMGVDINLALQFPHYACVLQYVAGLGPRKVSLVTQRLETTSEGFLDCRASLILNHITTRNIFMNCASFLRVVPPDYDILDNTRIHPEDYALARKMATDALEVEVEEEMDDDNPSLHVEELMRSDPEKLNELLLEDYAQELEKRLKQPKLEALRSIKQELQAPYADSRAEFEPLSEDRLFTMLTGETEHTLYPDQIVVTTVQRVRDRFAICKLDSGVDGFLPISRVDDERVEVLADILSEGEALPCAIIQVNKDRFTVDLTSRPSDLDEAQRRLQEYEPKVDTYFDHAAARAEARAKSQEARNSHSTSTGPSRSSRIIDHPLFKPFRSKEAEVYLADRQVGSAVIRPSSRGNDHIAVTWKVADGVYQHVDVVEEDKPSAMAVGHTLRVGRDNVYSDLDELIVMHIEAMGRLVEEMTDHPKYRDSSLQDMQEYISAASKTQQRGVYGFCLCPERPGWFYLVFKPNPKASPIIWKVQVCPNAYRLGEAAYPDVSALINGFKRMQMNRSAPPRGSTGHSSRSSGPAAPSSNYRSHQDYDGHHRSNYGSNSSNSRNSSNYNSSSHSRSYHRSEPDHRRSSQYQASIKAVPGSIMTIPASIMVAPASIMVVLAAMPSKAGTSHGNRKTLPPVDICW</sequence>
<dbReference type="InterPro" id="IPR017072">
    <property type="entry name" value="TF_Spt6"/>
</dbReference>
<keyword evidence="7 8" id="KW-0539">Nucleus</keyword>
<dbReference type="GO" id="GO:0005694">
    <property type="term" value="C:chromosome"/>
    <property type="evidence" value="ECO:0007669"/>
    <property type="project" value="UniProtKB-SubCell"/>
</dbReference>
<dbReference type="Pfam" id="PF14641">
    <property type="entry name" value="HTH_44"/>
    <property type="match status" value="1"/>
</dbReference>
<feature type="region of interest" description="Disordered" evidence="9">
    <location>
        <begin position="1"/>
        <end position="348"/>
    </location>
</feature>
<protein>
    <recommendedName>
        <fullName evidence="8">Transcription elongation factor Spt6</fullName>
    </recommendedName>
</protein>
<feature type="domain" description="S1 motif" evidence="10">
    <location>
        <begin position="1267"/>
        <end position="1336"/>
    </location>
</feature>
<dbReference type="InterPro" id="IPR037027">
    <property type="entry name" value="YqgF/RNaseH-like_dom_sf"/>
</dbReference>
<feature type="compositionally biased region" description="Acidic residues" evidence="9">
    <location>
        <begin position="279"/>
        <end position="292"/>
    </location>
</feature>
<feature type="region of interest" description="Disordered" evidence="9">
    <location>
        <begin position="1365"/>
        <end position="1390"/>
    </location>
</feature>
<feature type="compositionally biased region" description="Basic and acidic residues" evidence="9">
    <location>
        <begin position="1365"/>
        <end position="1376"/>
    </location>
</feature>
<reference evidence="11" key="1">
    <citation type="submission" date="2022-07" db="EMBL/GenBank/DDBJ databases">
        <title>Phylogenomic reconstructions and comparative analyses of Kickxellomycotina fungi.</title>
        <authorList>
            <person name="Reynolds N.K."/>
            <person name="Stajich J.E."/>
            <person name="Barry K."/>
            <person name="Grigoriev I.V."/>
            <person name="Crous P."/>
            <person name="Smith M.E."/>
        </authorList>
    </citation>
    <scope>NUCLEOTIDE SEQUENCE</scope>
    <source>
        <strain evidence="11">RSA 1196</strain>
    </source>
</reference>
<dbReference type="SUPFAM" id="SSF53098">
    <property type="entry name" value="Ribonuclease H-like"/>
    <property type="match status" value="1"/>
</dbReference>
<dbReference type="InterPro" id="IPR023323">
    <property type="entry name" value="Tex-like_dom_sf"/>
</dbReference>
<proteinExistence type="inferred from homology"/>
<feature type="compositionally biased region" description="Basic and acidic residues" evidence="9">
    <location>
        <begin position="257"/>
        <end position="278"/>
    </location>
</feature>
<feature type="compositionally biased region" description="Acidic residues" evidence="9">
    <location>
        <begin position="81"/>
        <end position="97"/>
    </location>
</feature>
<dbReference type="Pfam" id="PF14632">
    <property type="entry name" value="SPT6_acidic"/>
    <property type="match status" value="2"/>
</dbReference>
<dbReference type="PANTHER" id="PTHR10145:SF6">
    <property type="entry name" value="TRANSCRIPTION ELONGATION FACTOR SPT6"/>
    <property type="match status" value="1"/>
</dbReference>
<dbReference type="InterPro" id="IPR023319">
    <property type="entry name" value="Tex-like_HTH_dom_sf"/>
</dbReference>
<feature type="compositionally biased region" description="Low complexity" evidence="9">
    <location>
        <begin position="1377"/>
        <end position="1388"/>
    </location>
</feature>
<dbReference type="Proteomes" id="UP001150925">
    <property type="component" value="Unassembled WGS sequence"/>
</dbReference>
<evidence type="ECO:0000256" key="7">
    <source>
        <dbReference type="ARBA" id="ARBA00023242"/>
    </source>
</evidence>
<dbReference type="InterPro" id="IPR003029">
    <property type="entry name" value="S1_domain"/>
</dbReference>
<dbReference type="Pfam" id="PF22706">
    <property type="entry name" value="Tex_central_region"/>
    <property type="match status" value="1"/>
</dbReference>
<dbReference type="InterPro" id="IPR042066">
    <property type="entry name" value="Spt6_death-like"/>
</dbReference>
<comment type="caution">
    <text evidence="11">The sequence shown here is derived from an EMBL/GenBank/DDBJ whole genome shotgun (WGS) entry which is preliminary data.</text>
</comment>
<comment type="subcellular location">
    <subcellularLocation>
        <location evidence="2">Chromosome</location>
    </subcellularLocation>
    <subcellularLocation>
        <location evidence="1 8">Nucleus</location>
    </subcellularLocation>
</comment>
<dbReference type="OrthoDB" id="995477at2759"/>
<name>A0A9W8EAE5_9FUNG</name>
<dbReference type="InterPro" id="IPR036860">
    <property type="entry name" value="SH2_dom_sf"/>
</dbReference>
<evidence type="ECO:0000313" key="12">
    <source>
        <dbReference type="Proteomes" id="UP001150925"/>
    </source>
</evidence>
<dbReference type="SUPFAM" id="SSF47781">
    <property type="entry name" value="RuvA domain 2-like"/>
    <property type="match status" value="1"/>
</dbReference>
<comment type="function">
    <text evidence="8">Plays a role in maintenance of chromatin structure during RNA polymerase II transcription elongation thereby repressing transcription initiation from cryptic promoters. Mediates the reassembly of nucleosomes onto the promoters of at least a selected set of genes during repression; the nucleosome reassembly is essential for transcriptional repression.</text>
</comment>
<dbReference type="InterPro" id="IPR028088">
    <property type="entry name" value="Spt6_HTH_DNA-bd_dom"/>
</dbReference>
<dbReference type="InterPro" id="IPR010994">
    <property type="entry name" value="RuvA_2-like"/>
</dbReference>
<evidence type="ECO:0000256" key="9">
    <source>
        <dbReference type="SAM" id="MobiDB-lite"/>
    </source>
</evidence>
<dbReference type="InterPro" id="IPR049540">
    <property type="entry name" value="Spt6-like_S1"/>
</dbReference>
<evidence type="ECO:0000256" key="1">
    <source>
        <dbReference type="ARBA" id="ARBA00004123"/>
    </source>
</evidence>
<dbReference type="InterPro" id="IPR012340">
    <property type="entry name" value="NA-bd_OB-fold"/>
</dbReference>
<keyword evidence="11" id="KW-0251">Elongation factor</keyword>
<dbReference type="GO" id="GO:0034728">
    <property type="term" value="P:nucleosome organization"/>
    <property type="evidence" value="ECO:0007669"/>
    <property type="project" value="TreeGrafter"/>
</dbReference>
<dbReference type="SUPFAM" id="SSF55550">
    <property type="entry name" value="SH2 domain"/>
    <property type="match status" value="1"/>
</dbReference>
<dbReference type="Gene3D" id="1.10.10.650">
    <property type="entry name" value="RuvA domain 2-like"/>
    <property type="match status" value="1"/>
</dbReference>
<dbReference type="FunFam" id="3.30.505.10:FF:000056">
    <property type="entry name" value="Transcription elongation factor Spt6"/>
    <property type="match status" value="1"/>
</dbReference>
<dbReference type="InterPro" id="IPR055179">
    <property type="entry name" value="Tex-like_central_region"/>
</dbReference>
<dbReference type="FunFam" id="1.10.10.2740:FF:000002">
    <property type="entry name" value="Transcription elongation factor Spt6"/>
    <property type="match status" value="1"/>
</dbReference>
<feature type="compositionally biased region" description="Low complexity" evidence="9">
    <location>
        <begin position="1581"/>
        <end position="1600"/>
    </location>
</feature>
<dbReference type="PIRSF" id="PIRSF036947">
    <property type="entry name" value="Spt6"/>
    <property type="match status" value="1"/>
</dbReference>
<dbReference type="Pfam" id="PF17674">
    <property type="entry name" value="HHH_9"/>
    <property type="match status" value="1"/>
</dbReference>
<feature type="compositionally biased region" description="Basic and acidic residues" evidence="9">
    <location>
        <begin position="309"/>
        <end position="329"/>
    </location>
</feature>
<dbReference type="GO" id="GO:0008023">
    <property type="term" value="C:transcription elongation factor complex"/>
    <property type="evidence" value="ECO:0007669"/>
    <property type="project" value="TreeGrafter"/>
</dbReference>
<dbReference type="Gene3D" id="2.40.50.140">
    <property type="entry name" value="Nucleic acid-binding proteins"/>
    <property type="match status" value="1"/>
</dbReference>
<dbReference type="GO" id="GO:0003746">
    <property type="term" value="F:translation elongation factor activity"/>
    <property type="evidence" value="ECO:0007669"/>
    <property type="project" value="UniProtKB-KW"/>
</dbReference>
<dbReference type="Gene3D" id="3.30.505.10">
    <property type="entry name" value="SH2 domain"/>
    <property type="match status" value="2"/>
</dbReference>
<dbReference type="Pfam" id="PF14635">
    <property type="entry name" value="HHH_7"/>
    <property type="match status" value="1"/>
</dbReference>
<dbReference type="CDD" id="cd09928">
    <property type="entry name" value="SH2_Cterm_SPT6_like"/>
    <property type="match status" value="1"/>
</dbReference>
<feature type="compositionally biased region" description="Basic and acidic residues" evidence="9">
    <location>
        <begin position="206"/>
        <end position="247"/>
    </location>
</feature>
<keyword evidence="12" id="KW-1185">Reference proteome</keyword>
<keyword evidence="11" id="KW-0648">Protein biosynthesis</keyword>
<feature type="compositionally biased region" description="Basic residues" evidence="9">
    <location>
        <begin position="118"/>
        <end position="134"/>
    </location>
</feature>
<dbReference type="InterPro" id="IPR028231">
    <property type="entry name" value="Spt6_YqgF"/>
</dbReference>
<dbReference type="InterPro" id="IPR041692">
    <property type="entry name" value="HHH_9"/>
</dbReference>
<dbReference type="InterPro" id="IPR035420">
    <property type="entry name" value="Spt6_SH2"/>
</dbReference>
<dbReference type="CDD" id="cd09918">
    <property type="entry name" value="SH2_Nterm_SPT6_like"/>
    <property type="match status" value="1"/>
</dbReference>
<evidence type="ECO:0000256" key="3">
    <source>
        <dbReference type="ARBA" id="ARBA00009253"/>
    </source>
</evidence>
<dbReference type="SMART" id="SM00316">
    <property type="entry name" value="S1"/>
    <property type="match status" value="1"/>
</dbReference>
<dbReference type="Gene3D" id="3.30.420.140">
    <property type="entry name" value="YqgF/RNase H-like domain"/>
    <property type="match status" value="1"/>
</dbReference>
<feature type="compositionally biased region" description="Polar residues" evidence="9">
    <location>
        <begin position="637"/>
        <end position="651"/>
    </location>
</feature>
<dbReference type="SUPFAM" id="SSF50249">
    <property type="entry name" value="Nucleic acid-binding proteins"/>
    <property type="match status" value="1"/>
</dbReference>
<dbReference type="InterPro" id="IPR032706">
    <property type="entry name" value="Spt6_HHH"/>
</dbReference>